<comment type="similarity">
    <text evidence="6">Belongs to the TRAFAC class OBG-HflX-like GTPase superfamily. HflX GTPase family.</text>
</comment>
<keyword evidence="1 6" id="KW-0963">Cytoplasm</keyword>
<organism evidence="11 12">
    <name type="scientific">Clostridium sulfidigenes</name>
    <dbReference type="NCBI Taxonomy" id="318464"/>
    <lineage>
        <taxon>Bacteria</taxon>
        <taxon>Bacillati</taxon>
        <taxon>Bacillota</taxon>
        <taxon>Clostridia</taxon>
        <taxon>Eubacteriales</taxon>
        <taxon>Clostridiaceae</taxon>
        <taxon>Clostridium</taxon>
    </lineage>
</organism>
<evidence type="ECO:0000259" key="10">
    <source>
        <dbReference type="PROSITE" id="PS51705"/>
    </source>
</evidence>
<dbReference type="InterPro" id="IPR030394">
    <property type="entry name" value="G_HFLX_dom"/>
</dbReference>
<feature type="binding site" evidence="8">
    <location>
        <position position="235"/>
    </location>
    <ligand>
        <name>Mg(2+)</name>
        <dbReference type="ChEBI" id="CHEBI:18420"/>
    </ligand>
</feature>
<dbReference type="Gene3D" id="6.10.250.2860">
    <property type="match status" value="1"/>
</dbReference>
<dbReference type="Gene3D" id="3.40.50.300">
    <property type="entry name" value="P-loop containing nucleotide triphosphate hydrolases"/>
    <property type="match status" value="1"/>
</dbReference>
<feature type="binding site" evidence="8">
    <location>
        <position position="208"/>
    </location>
    <ligand>
        <name>Mg(2+)</name>
        <dbReference type="ChEBI" id="CHEBI:18420"/>
    </ligand>
</feature>
<accession>A0A084JAT2</accession>
<dbReference type="STRING" id="318464.IO99_11035"/>
<evidence type="ECO:0000256" key="3">
    <source>
        <dbReference type="ARBA" id="ARBA00022741"/>
    </source>
</evidence>
<dbReference type="GO" id="GO:0043022">
    <property type="term" value="F:ribosome binding"/>
    <property type="evidence" value="ECO:0007669"/>
    <property type="project" value="TreeGrafter"/>
</dbReference>
<evidence type="ECO:0000256" key="6">
    <source>
        <dbReference type="HAMAP-Rule" id="MF_00900"/>
    </source>
</evidence>
<keyword evidence="3 6" id="KW-0547">Nucleotide-binding</keyword>
<dbReference type="Gene3D" id="3.40.50.11060">
    <property type="entry name" value="GTPase HflX, N-terminal domain"/>
    <property type="match status" value="1"/>
</dbReference>
<dbReference type="GO" id="GO:0005525">
    <property type="term" value="F:GTP binding"/>
    <property type="evidence" value="ECO:0007669"/>
    <property type="project" value="UniProtKB-UniRule"/>
</dbReference>
<dbReference type="EMBL" id="JPMD01000026">
    <property type="protein sequence ID" value="KEZ86066.1"/>
    <property type="molecule type" value="Genomic_DNA"/>
</dbReference>
<dbReference type="Pfam" id="PF16360">
    <property type="entry name" value="GTP-bdg_M"/>
    <property type="match status" value="1"/>
</dbReference>
<reference evidence="11 12" key="1">
    <citation type="submission" date="2014-07" db="EMBL/GenBank/DDBJ databases">
        <title>Draft genome of Clostridium sulfidigenes 113A isolated from sediments associated with methane hydrate from Krishna Godavari basin.</title>
        <authorList>
            <person name="Honkalas V.S."/>
            <person name="Dabir A.P."/>
            <person name="Arora P."/>
            <person name="Dhakephalkar P.K."/>
        </authorList>
    </citation>
    <scope>NUCLEOTIDE SEQUENCE [LARGE SCALE GENOMIC DNA]</scope>
    <source>
        <strain evidence="11 12">113A</strain>
    </source>
</reference>
<sequence length="415" mass="47042">MERKGIVVGININNENGFEESMVELKNLCMACDIEAIGELVQNSKQINKAHYIGSGKLDELKSLVNSEEVDIVIFNNELSSSQLRNIEKAIECEVIDRTALILSIFAERAKTREAKLQVEVARLQYLLPRLIGANENLGRQSGGVGTKNKGAGEKKLELDRRKIEAKIAALNKELEELKHQRETQRNLRRKSSVPQIALVGYTNAGKSSIMNSMIDTFKDSEEKKVFEKDMLFATLETSIRSIKLDDNKKFLLSDTVGFVSNLPHNLIKAFRSTLEEVCEADLLLHVVDISNPDYKHHLKVTNETLKEIGAESVPMIYVYNKIDLVDDYLTEKNGVYISAKKNLGIDKLVETISTKVFNNYINCNMFIPYDKGNLLSYLNDNARVIDRKYRNDGAELSIECSNIDYEKYREYVIG</sequence>
<dbReference type="Pfam" id="PF01926">
    <property type="entry name" value="MMR_HSR1"/>
    <property type="match status" value="1"/>
</dbReference>
<dbReference type="GO" id="GO:0046872">
    <property type="term" value="F:metal ion binding"/>
    <property type="evidence" value="ECO:0007669"/>
    <property type="project" value="UniProtKB-KW"/>
</dbReference>
<comment type="subcellular location">
    <subcellularLocation>
        <location evidence="6">Cytoplasm</location>
    </subcellularLocation>
    <text evidence="6">May associate with membranes.</text>
</comment>
<dbReference type="PANTHER" id="PTHR10229">
    <property type="entry name" value="GTP-BINDING PROTEIN HFLX"/>
    <property type="match status" value="1"/>
</dbReference>
<dbReference type="InterPro" id="IPR027417">
    <property type="entry name" value="P-loop_NTPase"/>
</dbReference>
<evidence type="ECO:0000256" key="9">
    <source>
        <dbReference type="SAM" id="Coils"/>
    </source>
</evidence>
<dbReference type="PROSITE" id="PS51705">
    <property type="entry name" value="G_HFLX"/>
    <property type="match status" value="1"/>
</dbReference>
<keyword evidence="9" id="KW-0175">Coiled coil</keyword>
<dbReference type="FunFam" id="3.40.50.11060:FF:000001">
    <property type="entry name" value="GTPase HflX"/>
    <property type="match status" value="1"/>
</dbReference>
<proteinExistence type="inferred from homology"/>
<comment type="cofactor">
    <cofactor evidence="8">
        <name>Mg(2+)</name>
        <dbReference type="ChEBI" id="CHEBI:18420"/>
    </cofactor>
</comment>
<dbReference type="PANTHER" id="PTHR10229:SF4">
    <property type="entry name" value="GTPASE HFLX"/>
    <property type="match status" value="1"/>
</dbReference>
<keyword evidence="5 6" id="KW-0342">GTP-binding</keyword>
<evidence type="ECO:0000256" key="7">
    <source>
        <dbReference type="PIRSR" id="PIRSR006809-1"/>
    </source>
</evidence>
<keyword evidence="4 8" id="KW-0460">Magnesium</keyword>
<evidence type="ECO:0000256" key="5">
    <source>
        <dbReference type="ARBA" id="ARBA00023134"/>
    </source>
</evidence>
<keyword evidence="12" id="KW-1185">Reference proteome</keyword>
<dbReference type="NCBIfam" id="TIGR03156">
    <property type="entry name" value="GTP_HflX"/>
    <property type="match status" value="1"/>
</dbReference>
<evidence type="ECO:0000256" key="1">
    <source>
        <dbReference type="ARBA" id="ARBA00022490"/>
    </source>
</evidence>
<feature type="binding site" evidence="7">
    <location>
        <begin position="339"/>
        <end position="341"/>
    </location>
    <ligand>
        <name>GTP</name>
        <dbReference type="ChEBI" id="CHEBI:37565"/>
    </ligand>
</feature>
<feature type="binding site" evidence="7">
    <location>
        <begin position="201"/>
        <end position="208"/>
    </location>
    <ligand>
        <name>GTP</name>
        <dbReference type="ChEBI" id="CHEBI:37565"/>
    </ligand>
</feature>
<evidence type="ECO:0000313" key="12">
    <source>
        <dbReference type="Proteomes" id="UP000028542"/>
    </source>
</evidence>
<protein>
    <recommendedName>
        <fullName evidence="6">GTPase HflX</fullName>
    </recommendedName>
    <alternativeName>
        <fullName evidence="6">GTP-binding protein HflX</fullName>
    </alternativeName>
</protein>
<dbReference type="PRINTS" id="PR00326">
    <property type="entry name" value="GTP1OBG"/>
</dbReference>
<dbReference type="InterPro" id="IPR016496">
    <property type="entry name" value="GTPase_HflX"/>
</dbReference>
<dbReference type="InterPro" id="IPR045498">
    <property type="entry name" value="HflX_C"/>
</dbReference>
<dbReference type="Pfam" id="PF13167">
    <property type="entry name" value="GTP-bdg_N"/>
    <property type="match status" value="1"/>
</dbReference>
<dbReference type="InterPro" id="IPR025121">
    <property type="entry name" value="GTPase_HflX_N"/>
</dbReference>
<dbReference type="PIRSF" id="PIRSF006809">
    <property type="entry name" value="GTP-binding_hflX_prd"/>
    <property type="match status" value="1"/>
</dbReference>
<evidence type="ECO:0000256" key="2">
    <source>
        <dbReference type="ARBA" id="ARBA00022723"/>
    </source>
</evidence>
<evidence type="ECO:0000256" key="4">
    <source>
        <dbReference type="ARBA" id="ARBA00022842"/>
    </source>
</evidence>
<comment type="caution">
    <text evidence="11">The sequence shown here is derived from an EMBL/GenBank/DDBJ whole genome shotgun (WGS) entry which is preliminary data.</text>
</comment>
<feature type="coiled-coil region" evidence="9">
    <location>
        <begin position="154"/>
        <end position="191"/>
    </location>
</feature>
<dbReference type="Pfam" id="PF19275">
    <property type="entry name" value="HflX_C"/>
    <property type="match status" value="1"/>
</dbReference>
<dbReference type="GO" id="GO:0005737">
    <property type="term" value="C:cytoplasm"/>
    <property type="evidence" value="ECO:0007669"/>
    <property type="project" value="UniProtKB-SubCell"/>
</dbReference>
<dbReference type="InterPro" id="IPR006073">
    <property type="entry name" value="GTP-bd"/>
</dbReference>
<dbReference type="eggNOG" id="COG2262">
    <property type="taxonomic scope" value="Bacteria"/>
</dbReference>
<feature type="binding site" evidence="7">
    <location>
        <begin position="255"/>
        <end position="258"/>
    </location>
    <ligand>
        <name>GTP</name>
        <dbReference type="ChEBI" id="CHEBI:37565"/>
    </ligand>
</feature>
<evidence type="ECO:0000256" key="8">
    <source>
        <dbReference type="PIRSR" id="PIRSR006809-2"/>
    </source>
</evidence>
<dbReference type="Proteomes" id="UP000028542">
    <property type="component" value="Unassembled WGS sequence"/>
</dbReference>
<gene>
    <name evidence="6" type="primary">hflX</name>
    <name evidence="11" type="ORF">IO99_11035</name>
</gene>
<dbReference type="RefSeq" id="WP_423219425.1">
    <property type="nucleotide sequence ID" value="NZ_JPMD01000026.1"/>
</dbReference>
<dbReference type="FunFam" id="3.40.50.300:FF:001198">
    <property type="entry name" value="GTPase HflX"/>
    <property type="match status" value="1"/>
</dbReference>
<dbReference type="CDD" id="cd01878">
    <property type="entry name" value="HflX"/>
    <property type="match status" value="1"/>
</dbReference>
<comment type="subunit">
    <text evidence="6">Monomer. Associates with the 50S ribosomal subunit.</text>
</comment>
<dbReference type="SUPFAM" id="SSF52540">
    <property type="entry name" value="P-loop containing nucleoside triphosphate hydrolases"/>
    <property type="match status" value="1"/>
</dbReference>
<feature type="binding site" evidence="7">
    <location>
        <begin position="321"/>
        <end position="324"/>
    </location>
    <ligand>
        <name>GTP</name>
        <dbReference type="ChEBI" id="CHEBI:37565"/>
    </ligand>
</feature>
<keyword evidence="2 8" id="KW-0479">Metal-binding</keyword>
<dbReference type="GO" id="GO:0003924">
    <property type="term" value="F:GTPase activity"/>
    <property type="evidence" value="ECO:0007669"/>
    <property type="project" value="UniProtKB-UniRule"/>
</dbReference>
<evidence type="ECO:0000313" key="11">
    <source>
        <dbReference type="EMBL" id="KEZ86066.1"/>
    </source>
</evidence>
<feature type="domain" description="Hflx-type G" evidence="10">
    <location>
        <begin position="195"/>
        <end position="361"/>
    </location>
</feature>
<dbReference type="HAMAP" id="MF_00900">
    <property type="entry name" value="GTPase_HflX"/>
    <property type="match status" value="1"/>
</dbReference>
<dbReference type="InterPro" id="IPR042108">
    <property type="entry name" value="GTPase_HflX_N_sf"/>
</dbReference>
<comment type="function">
    <text evidence="6">GTPase that associates with the 50S ribosomal subunit and may have a role during protein synthesis or ribosome biogenesis.</text>
</comment>
<dbReference type="InterPro" id="IPR032305">
    <property type="entry name" value="GTP-bd_M"/>
</dbReference>
<dbReference type="AlphaFoldDB" id="A0A084JAT2"/>
<name>A0A084JAT2_9CLOT</name>